<dbReference type="EMBL" id="ACGX02000007">
    <property type="protein sequence ID" value="EGC14456.1"/>
    <property type="molecule type" value="Genomic_DNA"/>
</dbReference>
<protein>
    <recommendedName>
        <fullName evidence="3">Conjugal transfer protein TraV</fullName>
    </recommendedName>
</protein>
<gene>
    <name evidence="1" type="ORF">HMPREF0536_11593</name>
</gene>
<dbReference type="AlphaFoldDB" id="A0A828RGH1"/>
<proteinExistence type="predicted"/>
<accession>A0A828RGH1</accession>
<dbReference type="Proteomes" id="UP000004335">
    <property type="component" value="Unassembled WGS sequence"/>
</dbReference>
<reference evidence="1 2" key="1">
    <citation type="submission" date="2011-01" db="EMBL/GenBank/DDBJ databases">
        <authorList>
            <person name="Muzny D."/>
            <person name="Qin X."/>
            <person name="Buhay C."/>
            <person name="Dugan-Rocha S."/>
            <person name="Ding Y."/>
            <person name="Chen G."/>
            <person name="Hawes A."/>
            <person name="Holder M."/>
            <person name="Jhangiani S."/>
            <person name="Johnson A."/>
            <person name="Khan Z."/>
            <person name="Li Z."/>
            <person name="Liu W."/>
            <person name="Liu X."/>
            <person name="Perez L."/>
            <person name="Shen H."/>
            <person name="Wang Q."/>
            <person name="Watt J."/>
            <person name="Xi L."/>
            <person name="Xin Y."/>
            <person name="Zhou J."/>
            <person name="Deng J."/>
            <person name="Jiang H."/>
            <person name="Liu Y."/>
            <person name="Qu J."/>
            <person name="Song X.-Z."/>
            <person name="Zhang L."/>
            <person name="Villasana D."/>
            <person name="Johnson A."/>
            <person name="Liu J."/>
            <person name="Liyanage D."/>
            <person name="Lorensuhewa L."/>
            <person name="Robinson T."/>
            <person name="Song A."/>
            <person name="Song B.-B."/>
            <person name="Dinh H."/>
            <person name="Thornton R."/>
            <person name="Coyle M."/>
            <person name="Francisco L."/>
            <person name="Jackson L."/>
            <person name="Javaid M."/>
            <person name="Korchina V."/>
            <person name="Kovar C."/>
            <person name="Mata R."/>
            <person name="Mathew T."/>
            <person name="Ngo R."/>
            <person name="Nguyen L."/>
            <person name="Nguyen N."/>
            <person name="Okwuonu G."/>
            <person name="Ongeri F."/>
            <person name="Pham C."/>
            <person name="Simmons D."/>
            <person name="Wilczek-Boney K."/>
            <person name="Hale W."/>
            <person name="Jakkamsetti A."/>
            <person name="Pham P."/>
            <person name="Ruth R."/>
            <person name="San Lucas F."/>
            <person name="Warren J."/>
            <person name="Zhang J."/>
            <person name="Zhao Z."/>
            <person name="Zhou C."/>
            <person name="Zhu D."/>
            <person name="Lee S."/>
            <person name="Bess C."/>
            <person name="Blankenburg K."/>
            <person name="Forbes L."/>
            <person name="Fu Q."/>
            <person name="Gubbala S."/>
            <person name="Hirani K."/>
            <person name="Jayaseelan J.C."/>
            <person name="Lara F."/>
            <person name="Munidasa M."/>
            <person name="Palculict T."/>
            <person name="Patil S."/>
            <person name="Pu L.-L."/>
            <person name="Saada N."/>
            <person name="Tang L."/>
            <person name="Weissenberger G."/>
            <person name="Zhu Y."/>
            <person name="Hemphill L."/>
            <person name="Shang Y."/>
            <person name="Youmans B."/>
            <person name="Ayvaz T."/>
            <person name="Ross M."/>
            <person name="Santibanez J."/>
            <person name="Aqrawi P."/>
            <person name="Gross S."/>
            <person name="Joshi V."/>
            <person name="Fowler G."/>
            <person name="Nazareth L."/>
            <person name="Reid J."/>
            <person name="Worley K."/>
            <person name="Petrosino J."/>
            <person name="Highlander S."/>
            <person name="Gibbs R."/>
        </authorList>
    </citation>
    <scope>NUCLEOTIDE SEQUENCE [LARGE SCALE GENOMIC DNA]</scope>
    <source>
        <strain evidence="1 2">MM4-1A</strain>
    </source>
</reference>
<comment type="caution">
    <text evidence="1">The sequence shown here is derived from an EMBL/GenBank/DDBJ whole genome shotgun (WGS) entry which is preliminary data.</text>
</comment>
<evidence type="ECO:0000313" key="1">
    <source>
        <dbReference type="EMBL" id="EGC14456.1"/>
    </source>
</evidence>
<evidence type="ECO:0000313" key="2">
    <source>
        <dbReference type="Proteomes" id="UP000004335"/>
    </source>
</evidence>
<sequence>MNEKGNRIKLACEFLAPLPQGWLQCKASLQGFPRYRNKIRIKKEDVEKVFSQPHN</sequence>
<organism evidence="1 2">
    <name type="scientific">Limosilactobacillus reuteri MM4-1A</name>
    <dbReference type="NCBI Taxonomy" id="548485"/>
    <lineage>
        <taxon>Bacteria</taxon>
        <taxon>Bacillati</taxon>
        <taxon>Bacillota</taxon>
        <taxon>Bacilli</taxon>
        <taxon>Lactobacillales</taxon>
        <taxon>Lactobacillaceae</taxon>
        <taxon>Limosilactobacillus</taxon>
    </lineage>
</organism>
<name>A0A828RGH1_LIMRT</name>
<evidence type="ECO:0008006" key="3">
    <source>
        <dbReference type="Google" id="ProtNLM"/>
    </source>
</evidence>